<dbReference type="Pfam" id="PF03861">
    <property type="entry name" value="ANTAR"/>
    <property type="match status" value="1"/>
</dbReference>
<keyword evidence="4" id="KW-0804">Transcription</keyword>
<dbReference type="PIRSF" id="PIRSF036625">
    <property type="entry name" value="GAF_ANTAR"/>
    <property type="match status" value="1"/>
</dbReference>
<dbReference type="InterPro" id="IPR029016">
    <property type="entry name" value="GAF-like_dom_sf"/>
</dbReference>
<comment type="caution">
    <text evidence="6">The sequence shown here is derived from an EMBL/GenBank/DDBJ whole genome shotgun (WGS) entry which is preliminary data.</text>
</comment>
<protein>
    <submittedName>
        <fullName evidence="6">GAF and ANTAR domain-containing protein</fullName>
    </submittedName>
</protein>
<name>A0ABV5NNX6_9ACTN</name>
<evidence type="ECO:0000256" key="1">
    <source>
        <dbReference type="ARBA" id="ARBA00022679"/>
    </source>
</evidence>
<evidence type="ECO:0000313" key="7">
    <source>
        <dbReference type="Proteomes" id="UP001589568"/>
    </source>
</evidence>
<gene>
    <name evidence="6" type="ORF">ACFFR3_21070</name>
</gene>
<keyword evidence="2" id="KW-0418">Kinase</keyword>
<dbReference type="Gene3D" id="3.30.450.40">
    <property type="match status" value="1"/>
</dbReference>
<evidence type="ECO:0000256" key="3">
    <source>
        <dbReference type="ARBA" id="ARBA00023015"/>
    </source>
</evidence>
<proteinExistence type="predicted"/>
<keyword evidence="1" id="KW-0808">Transferase</keyword>
<dbReference type="SUPFAM" id="SSF52172">
    <property type="entry name" value="CheY-like"/>
    <property type="match status" value="1"/>
</dbReference>
<keyword evidence="3" id="KW-0805">Transcription regulation</keyword>
<dbReference type="RefSeq" id="WP_379483679.1">
    <property type="nucleotide sequence ID" value="NZ_JBHMCF010000020.1"/>
</dbReference>
<dbReference type="InterPro" id="IPR005561">
    <property type="entry name" value="ANTAR"/>
</dbReference>
<dbReference type="Proteomes" id="UP001589568">
    <property type="component" value="Unassembled WGS sequence"/>
</dbReference>
<accession>A0ABV5NNX6</accession>
<dbReference type="InterPro" id="IPR011006">
    <property type="entry name" value="CheY-like_superfamily"/>
</dbReference>
<dbReference type="Pfam" id="PF13185">
    <property type="entry name" value="GAF_2"/>
    <property type="match status" value="1"/>
</dbReference>
<evidence type="ECO:0000259" key="5">
    <source>
        <dbReference type="PROSITE" id="PS50921"/>
    </source>
</evidence>
<dbReference type="InterPro" id="IPR003018">
    <property type="entry name" value="GAF"/>
</dbReference>
<dbReference type="InterPro" id="IPR012074">
    <property type="entry name" value="GAF_ANTAR"/>
</dbReference>
<dbReference type="EMBL" id="JBHMCF010000020">
    <property type="protein sequence ID" value="MFB9472013.1"/>
    <property type="molecule type" value="Genomic_DNA"/>
</dbReference>
<dbReference type="PROSITE" id="PS50921">
    <property type="entry name" value="ANTAR"/>
    <property type="match status" value="1"/>
</dbReference>
<feature type="domain" description="ANTAR" evidence="5">
    <location>
        <begin position="154"/>
        <end position="215"/>
    </location>
</feature>
<evidence type="ECO:0000256" key="2">
    <source>
        <dbReference type="ARBA" id="ARBA00022777"/>
    </source>
</evidence>
<evidence type="ECO:0000313" key="6">
    <source>
        <dbReference type="EMBL" id="MFB9472013.1"/>
    </source>
</evidence>
<dbReference type="Gene3D" id="1.10.10.10">
    <property type="entry name" value="Winged helix-like DNA-binding domain superfamily/Winged helix DNA-binding domain"/>
    <property type="match status" value="1"/>
</dbReference>
<reference evidence="6 7" key="1">
    <citation type="submission" date="2024-09" db="EMBL/GenBank/DDBJ databases">
        <authorList>
            <person name="Sun Q."/>
            <person name="Mori K."/>
        </authorList>
    </citation>
    <scope>NUCLEOTIDE SEQUENCE [LARGE SCALE GENOMIC DNA]</scope>
    <source>
        <strain evidence="6 7">JCM 3324</strain>
    </source>
</reference>
<dbReference type="SMART" id="SM01012">
    <property type="entry name" value="ANTAR"/>
    <property type="match status" value="1"/>
</dbReference>
<dbReference type="InterPro" id="IPR036388">
    <property type="entry name" value="WH-like_DNA-bd_sf"/>
</dbReference>
<sequence>MAERAGVPTDIAEFEQALAECVAIAGRAMPDSPMLSIVLCRDGEIPTVACSDSVAELLDGLQRATGQGPVLDVIRDGGPVTSDDLRAESRWPRFSAAAGQVRGVHCEPLESAGVLLGVLTLYASRPGGFADETWTAMRVTAAHVGVLFRAALDVARMREVAGQLKEALTTRGVIDQALGIVMAQRRCTARQAFELLRQISQDRNVKVHQIAASIVEKVSGEPPLRSRFEEPPQKTSG</sequence>
<dbReference type="SMART" id="SM00065">
    <property type="entry name" value="GAF"/>
    <property type="match status" value="1"/>
</dbReference>
<keyword evidence="7" id="KW-1185">Reference proteome</keyword>
<evidence type="ECO:0000256" key="4">
    <source>
        <dbReference type="ARBA" id="ARBA00023163"/>
    </source>
</evidence>
<organism evidence="6 7">
    <name type="scientific">Nonomuraea salmonea</name>
    <dbReference type="NCBI Taxonomy" id="46181"/>
    <lineage>
        <taxon>Bacteria</taxon>
        <taxon>Bacillati</taxon>
        <taxon>Actinomycetota</taxon>
        <taxon>Actinomycetes</taxon>
        <taxon>Streptosporangiales</taxon>
        <taxon>Streptosporangiaceae</taxon>
        <taxon>Nonomuraea</taxon>
    </lineage>
</organism>
<dbReference type="SUPFAM" id="SSF55781">
    <property type="entry name" value="GAF domain-like"/>
    <property type="match status" value="1"/>
</dbReference>